<evidence type="ECO:0000256" key="8">
    <source>
        <dbReference type="ARBA" id="ARBA00022982"/>
    </source>
</evidence>
<dbReference type="AlphaFoldDB" id="A0A917DJ00"/>
<comment type="caution">
    <text evidence="15">The sequence shown here is derived from an EMBL/GenBank/DDBJ whole genome shotgun (WGS) entry which is preliminary data.</text>
</comment>
<dbReference type="EMBL" id="BMJJ01000018">
    <property type="protein sequence ID" value="GGD41636.1"/>
    <property type="molecule type" value="Genomic_DNA"/>
</dbReference>
<evidence type="ECO:0000256" key="13">
    <source>
        <dbReference type="SAM" id="Phobius"/>
    </source>
</evidence>
<evidence type="ECO:0000256" key="11">
    <source>
        <dbReference type="ARBA" id="ARBA00023136"/>
    </source>
</evidence>
<keyword evidence="9 13" id="KW-1133">Transmembrane helix</keyword>
<protein>
    <submittedName>
        <fullName evidence="15">Cytochrome b</fullName>
    </submittedName>
</protein>
<keyword evidence="10" id="KW-0408">Iron</keyword>
<dbReference type="InterPro" id="IPR011577">
    <property type="entry name" value="Cyt_b561_bac/Ni-Hgenase"/>
</dbReference>
<feature type="transmembrane region" description="Helical" evidence="13">
    <location>
        <begin position="142"/>
        <end position="175"/>
    </location>
</feature>
<evidence type="ECO:0000256" key="1">
    <source>
        <dbReference type="ARBA" id="ARBA00001970"/>
    </source>
</evidence>
<keyword evidence="5" id="KW-0349">Heme</keyword>
<gene>
    <name evidence="15" type="primary">yodB</name>
    <name evidence="15" type="ORF">GCM10011335_50380</name>
</gene>
<comment type="similarity">
    <text evidence="12">Belongs to the cytochrome b561 family.</text>
</comment>
<evidence type="ECO:0000256" key="12">
    <source>
        <dbReference type="ARBA" id="ARBA00037975"/>
    </source>
</evidence>
<dbReference type="GO" id="GO:0020037">
    <property type="term" value="F:heme binding"/>
    <property type="evidence" value="ECO:0007669"/>
    <property type="project" value="TreeGrafter"/>
</dbReference>
<reference evidence="15" key="1">
    <citation type="journal article" date="2014" name="Int. J. Syst. Evol. Microbiol.">
        <title>Complete genome sequence of Corynebacterium casei LMG S-19264T (=DSM 44701T), isolated from a smear-ripened cheese.</title>
        <authorList>
            <consortium name="US DOE Joint Genome Institute (JGI-PGF)"/>
            <person name="Walter F."/>
            <person name="Albersmeier A."/>
            <person name="Kalinowski J."/>
            <person name="Ruckert C."/>
        </authorList>
    </citation>
    <scope>NUCLEOTIDE SEQUENCE</scope>
    <source>
        <strain evidence="15">CGMCC 1.15493</strain>
    </source>
</reference>
<feature type="transmembrane region" description="Helical" evidence="13">
    <location>
        <begin position="25"/>
        <end position="48"/>
    </location>
</feature>
<accession>A0A917DJ00</accession>
<keyword evidence="6 13" id="KW-0812">Transmembrane</keyword>
<evidence type="ECO:0000313" key="16">
    <source>
        <dbReference type="Proteomes" id="UP000613160"/>
    </source>
</evidence>
<dbReference type="Proteomes" id="UP000613160">
    <property type="component" value="Unassembled WGS sequence"/>
</dbReference>
<evidence type="ECO:0000256" key="9">
    <source>
        <dbReference type="ARBA" id="ARBA00022989"/>
    </source>
</evidence>
<evidence type="ECO:0000259" key="14">
    <source>
        <dbReference type="Pfam" id="PF01292"/>
    </source>
</evidence>
<evidence type="ECO:0000256" key="7">
    <source>
        <dbReference type="ARBA" id="ARBA00022723"/>
    </source>
</evidence>
<evidence type="ECO:0000256" key="6">
    <source>
        <dbReference type="ARBA" id="ARBA00022692"/>
    </source>
</evidence>
<dbReference type="GO" id="GO:0046872">
    <property type="term" value="F:metal ion binding"/>
    <property type="evidence" value="ECO:0007669"/>
    <property type="project" value="UniProtKB-KW"/>
</dbReference>
<evidence type="ECO:0000313" key="15">
    <source>
        <dbReference type="EMBL" id="GGD41636.1"/>
    </source>
</evidence>
<organism evidence="15 16">
    <name type="scientific">Aureimonas glaciei</name>
    <dbReference type="NCBI Taxonomy" id="1776957"/>
    <lineage>
        <taxon>Bacteria</taxon>
        <taxon>Pseudomonadati</taxon>
        <taxon>Pseudomonadota</taxon>
        <taxon>Alphaproteobacteria</taxon>
        <taxon>Hyphomicrobiales</taxon>
        <taxon>Aurantimonadaceae</taxon>
        <taxon>Aureimonas</taxon>
    </lineage>
</organism>
<dbReference type="Pfam" id="PF01292">
    <property type="entry name" value="Ni_hydr_CYTB"/>
    <property type="match status" value="1"/>
</dbReference>
<feature type="transmembrane region" description="Helical" evidence="13">
    <location>
        <begin position="97"/>
        <end position="122"/>
    </location>
</feature>
<dbReference type="InterPro" id="IPR052168">
    <property type="entry name" value="Cytochrome_b561_oxidase"/>
</dbReference>
<dbReference type="GO" id="GO:0022904">
    <property type="term" value="P:respiratory electron transport chain"/>
    <property type="evidence" value="ECO:0007669"/>
    <property type="project" value="InterPro"/>
</dbReference>
<proteinExistence type="inferred from homology"/>
<reference evidence="15" key="2">
    <citation type="submission" date="2020-09" db="EMBL/GenBank/DDBJ databases">
        <authorList>
            <person name="Sun Q."/>
            <person name="Zhou Y."/>
        </authorList>
    </citation>
    <scope>NUCLEOTIDE SEQUENCE</scope>
    <source>
        <strain evidence="15">CGMCC 1.15493</strain>
    </source>
</reference>
<dbReference type="InterPro" id="IPR016174">
    <property type="entry name" value="Di-haem_cyt_TM"/>
</dbReference>
<dbReference type="GO" id="GO:0009055">
    <property type="term" value="F:electron transfer activity"/>
    <property type="evidence" value="ECO:0007669"/>
    <property type="project" value="InterPro"/>
</dbReference>
<dbReference type="PANTHER" id="PTHR30529">
    <property type="entry name" value="CYTOCHROME B561"/>
    <property type="match status" value="1"/>
</dbReference>
<feature type="domain" description="Cytochrome b561 bacterial/Ni-hydrogenase" evidence="14">
    <location>
        <begin position="18"/>
        <end position="185"/>
    </location>
</feature>
<evidence type="ECO:0000256" key="10">
    <source>
        <dbReference type="ARBA" id="ARBA00023004"/>
    </source>
</evidence>
<keyword evidence="7" id="KW-0479">Metal-binding</keyword>
<dbReference type="SUPFAM" id="SSF81342">
    <property type="entry name" value="Transmembrane di-heme cytochromes"/>
    <property type="match status" value="1"/>
</dbReference>
<evidence type="ECO:0000256" key="4">
    <source>
        <dbReference type="ARBA" id="ARBA00022475"/>
    </source>
</evidence>
<evidence type="ECO:0000256" key="5">
    <source>
        <dbReference type="ARBA" id="ARBA00022617"/>
    </source>
</evidence>
<comment type="cofactor">
    <cofactor evidence="1">
        <name>heme b</name>
        <dbReference type="ChEBI" id="CHEBI:60344"/>
    </cofactor>
</comment>
<dbReference type="GO" id="GO:0005886">
    <property type="term" value="C:plasma membrane"/>
    <property type="evidence" value="ECO:0007669"/>
    <property type="project" value="UniProtKB-SubCell"/>
</dbReference>
<name>A0A917DJ00_9HYPH</name>
<dbReference type="PANTHER" id="PTHR30529:SF1">
    <property type="entry name" value="CYTOCHROME B561 HOMOLOG 2"/>
    <property type="match status" value="1"/>
</dbReference>
<evidence type="ECO:0000256" key="2">
    <source>
        <dbReference type="ARBA" id="ARBA00004651"/>
    </source>
</evidence>
<dbReference type="Gene3D" id="1.20.950.20">
    <property type="entry name" value="Transmembrane di-heme cytochromes, Chain C"/>
    <property type="match status" value="1"/>
</dbReference>
<keyword evidence="8" id="KW-0249">Electron transport</keyword>
<keyword evidence="3" id="KW-0813">Transport</keyword>
<feature type="transmembrane region" description="Helical" evidence="13">
    <location>
        <begin position="54"/>
        <end position="76"/>
    </location>
</feature>
<sequence>MQVYDERGIAQGLPQASRYAAASRVLHWIVAALVLVVWPAGMVIEFLAEENKTIAYLLHESFGFLILWIMLARLAVRLVRGAPAHEPMPPWQARLAGTVHVALYVALIAMPIAGFLATNAFGFPLSLFGILPIPSPVGKDAALAPIFMTIHMVLGWTILVLFLLHLGGVLLHHVFRRDATLYRII</sequence>
<evidence type="ECO:0000256" key="3">
    <source>
        <dbReference type="ARBA" id="ARBA00022448"/>
    </source>
</evidence>
<keyword evidence="11 13" id="KW-0472">Membrane</keyword>
<comment type="subcellular location">
    <subcellularLocation>
        <location evidence="2">Cell membrane</location>
        <topology evidence="2">Multi-pass membrane protein</topology>
    </subcellularLocation>
</comment>
<keyword evidence="4" id="KW-1003">Cell membrane</keyword>
<keyword evidence="16" id="KW-1185">Reference proteome</keyword>